<sequence length="255" mass="28936">MSKRSRSLSTSPPIDPSPLETRARSSSPASSTPQGRPKQLHLQGTTNSAVEVMRCSLPPHRETLSFASYVDYEVHYRQAHVNRCVECGKNFPTDLFLNLHIEENHDSLMIARRERGEKTYGCFIEGCDRKCSTPQKRRMHLIDKHMFPKAYNFYIVNDGIDKQTSLLRPMNSSNRRRFSNAPTSPKEGRLRNRQTSISQPGNQLSPISLTGAVSQTQAERDPYDMDIADLEKSMSALRFVPTSVTRNQRKPGSRP</sequence>
<accession>A0A017S8Y5</accession>
<evidence type="ECO:0000256" key="1">
    <source>
        <dbReference type="SAM" id="MobiDB-lite"/>
    </source>
</evidence>
<dbReference type="OrthoDB" id="18440at2759"/>
<dbReference type="EMBL" id="KK088431">
    <property type="protein sequence ID" value="EYE93422.1"/>
    <property type="molecule type" value="Genomic_DNA"/>
</dbReference>
<dbReference type="Proteomes" id="UP000019804">
    <property type="component" value="Unassembled WGS sequence"/>
</dbReference>
<keyword evidence="4" id="KW-1185">Reference proteome</keyword>
<organism evidence="3 4">
    <name type="scientific">Aspergillus ruber (strain CBS 135680)</name>
    <dbReference type="NCBI Taxonomy" id="1388766"/>
    <lineage>
        <taxon>Eukaryota</taxon>
        <taxon>Fungi</taxon>
        <taxon>Dikarya</taxon>
        <taxon>Ascomycota</taxon>
        <taxon>Pezizomycotina</taxon>
        <taxon>Eurotiomycetes</taxon>
        <taxon>Eurotiomycetidae</taxon>
        <taxon>Eurotiales</taxon>
        <taxon>Aspergillaceae</taxon>
        <taxon>Aspergillus</taxon>
        <taxon>Aspergillus subgen. Aspergillus</taxon>
    </lineage>
</organism>
<feature type="compositionally biased region" description="Polar residues" evidence="1">
    <location>
        <begin position="193"/>
        <end position="217"/>
    </location>
</feature>
<dbReference type="SMART" id="SM00355">
    <property type="entry name" value="ZnF_C2H2"/>
    <property type="match status" value="2"/>
</dbReference>
<protein>
    <recommendedName>
        <fullName evidence="2">C2H2-type domain-containing protein</fullName>
    </recommendedName>
</protein>
<dbReference type="GeneID" id="63699736"/>
<dbReference type="RefSeq" id="XP_040637110.1">
    <property type="nucleotide sequence ID" value="XM_040784612.1"/>
</dbReference>
<dbReference type="Gene3D" id="3.30.160.60">
    <property type="entry name" value="Classic Zinc Finger"/>
    <property type="match status" value="1"/>
</dbReference>
<dbReference type="PANTHER" id="PTHR21354:SF0">
    <property type="entry name" value="ZINC FINGER PROTEIN 511"/>
    <property type="match status" value="1"/>
</dbReference>
<feature type="region of interest" description="Disordered" evidence="1">
    <location>
        <begin position="1"/>
        <end position="45"/>
    </location>
</feature>
<dbReference type="AlphaFoldDB" id="A0A017S8Y5"/>
<reference evidence="4" key="1">
    <citation type="journal article" date="2014" name="Nat. Commun.">
        <title>Genomic adaptations of the halophilic Dead Sea filamentous fungus Eurotium rubrum.</title>
        <authorList>
            <person name="Kis-Papo T."/>
            <person name="Weig A.R."/>
            <person name="Riley R."/>
            <person name="Persoh D."/>
            <person name="Salamov A."/>
            <person name="Sun H."/>
            <person name="Lipzen A."/>
            <person name="Wasser S.P."/>
            <person name="Rambold G."/>
            <person name="Grigoriev I.V."/>
            <person name="Nevo E."/>
        </authorList>
    </citation>
    <scope>NUCLEOTIDE SEQUENCE [LARGE SCALE GENOMIC DNA]</scope>
    <source>
        <strain evidence="4">CBS 135680</strain>
    </source>
</reference>
<evidence type="ECO:0000313" key="3">
    <source>
        <dbReference type="EMBL" id="EYE93422.1"/>
    </source>
</evidence>
<name>A0A017S8Y5_ASPRC</name>
<dbReference type="PROSITE" id="PS00028">
    <property type="entry name" value="ZINC_FINGER_C2H2_1"/>
    <property type="match status" value="1"/>
</dbReference>
<proteinExistence type="predicted"/>
<feature type="compositionally biased region" description="Low complexity" evidence="1">
    <location>
        <begin position="24"/>
        <end position="33"/>
    </location>
</feature>
<dbReference type="HOGENOM" id="CLU_055660_1_0_1"/>
<evidence type="ECO:0000259" key="2">
    <source>
        <dbReference type="PROSITE" id="PS00028"/>
    </source>
</evidence>
<feature type="domain" description="C2H2-type" evidence="2">
    <location>
        <begin position="84"/>
        <end position="105"/>
    </location>
</feature>
<dbReference type="STRING" id="1388766.A0A017S8Y5"/>
<dbReference type="PANTHER" id="PTHR21354">
    <property type="entry name" value="ZINC FINGER PROTEIN 511"/>
    <property type="match status" value="1"/>
</dbReference>
<feature type="region of interest" description="Disordered" evidence="1">
    <location>
        <begin position="169"/>
        <end position="221"/>
    </location>
</feature>
<gene>
    <name evidence="3" type="ORF">EURHEDRAFT_459925</name>
</gene>
<dbReference type="InterPro" id="IPR013087">
    <property type="entry name" value="Znf_C2H2_type"/>
</dbReference>
<dbReference type="InterPro" id="IPR039258">
    <property type="entry name" value="ZNF511"/>
</dbReference>
<evidence type="ECO:0000313" key="4">
    <source>
        <dbReference type="Proteomes" id="UP000019804"/>
    </source>
</evidence>